<dbReference type="Pfam" id="PF00353">
    <property type="entry name" value="HemolysinCabind"/>
    <property type="match status" value="3"/>
</dbReference>
<accession>A0ABT7E445</accession>
<dbReference type="InterPro" id="IPR011049">
    <property type="entry name" value="Serralysin-like_metalloprot_C"/>
</dbReference>
<keyword evidence="2" id="KW-0964">Secreted</keyword>
<name>A0ABT7E445_9NEIS</name>
<dbReference type="SUPFAM" id="SSF51120">
    <property type="entry name" value="beta-Roll"/>
    <property type="match status" value="3"/>
</dbReference>
<dbReference type="InterPro" id="IPR001343">
    <property type="entry name" value="Hemolysn_Ca-bd"/>
</dbReference>
<dbReference type="EMBL" id="JARRAF010000134">
    <property type="protein sequence ID" value="MDK2127097.1"/>
    <property type="molecule type" value="Genomic_DNA"/>
</dbReference>
<gene>
    <name evidence="4" type="ORF">PZA18_23970</name>
</gene>
<dbReference type="PROSITE" id="PS00330">
    <property type="entry name" value="HEMOLYSIN_CALCIUM"/>
    <property type="match status" value="5"/>
</dbReference>
<sequence>GTAQADKLTGGAGNDTLNGLAGNDTLDGGLGNDSLVGGAGDDSYLVDASGDIIVEANNEGTDSVTASVSYSLAANVETLTLGGSNAIDGSGNTLANTLTGNSAANKLDGGAGNDTLEGAGGDDSLIGGAGDDVYLLRGNWGNDRIDLTGGGADLARFGDLLLNQLTLQQEGKDLLISDSGNASRSVRVVGYFDSPTLSLEGKDGARFGQADIAKAVAGSGGNPGGGGTTPTPGLGGADTLNGSAGDDVILGGAGNDQLSGKAGNDTLLGGSGDDTYLFGRGEGVDVIDNSGGGNDTLRFAAGVDYNDVGSNIGR</sequence>
<organism evidence="4 5">
    <name type="scientific">Parachitinimonas caeni</name>
    <dbReference type="NCBI Taxonomy" id="3031301"/>
    <lineage>
        <taxon>Bacteria</taxon>
        <taxon>Pseudomonadati</taxon>
        <taxon>Pseudomonadota</taxon>
        <taxon>Betaproteobacteria</taxon>
        <taxon>Neisseriales</taxon>
        <taxon>Chitinibacteraceae</taxon>
        <taxon>Parachitinimonas</taxon>
    </lineage>
</organism>
<proteinExistence type="predicted"/>
<dbReference type="PRINTS" id="PR00313">
    <property type="entry name" value="CABNDNGRPT"/>
</dbReference>
<feature type="non-terminal residue" evidence="4">
    <location>
        <position position="314"/>
    </location>
</feature>
<dbReference type="InterPro" id="IPR050557">
    <property type="entry name" value="RTX_toxin/Mannuronan_C5-epim"/>
</dbReference>
<dbReference type="Proteomes" id="UP001172778">
    <property type="component" value="Unassembled WGS sequence"/>
</dbReference>
<feature type="non-terminal residue" evidence="4">
    <location>
        <position position="1"/>
    </location>
</feature>
<dbReference type="PANTHER" id="PTHR38340:SF1">
    <property type="entry name" value="S-LAYER PROTEIN"/>
    <property type="match status" value="1"/>
</dbReference>
<dbReference type="InterPro" id="IPR018511">
    <property type="entry name" value="Hemolysin-typ_Ca-bd_CS"/>
</dbReference>
<comment type="caution">
    <text evidence="4">The sequence shown here is derived from an EMBL/GenBank/DDBJ whole genome shotgun (WGS) entry which is preliminary data.</text>
</comment>
<evidence type="ECO:0000313" key="4">
    <source>
        <dbReference type="EMBL" id="MDK2127097.1"/>
    </source>
</evidence>
<dbReference type="RefSeq" id="WP_284103409.1">
    <property type="nucleotide sequence ID" value="NZ_JARRAF010000134.1"/>
</dbReference>
<protein>
    <submittedName>
        <fullName evidence="4">Calcium-binding protein</fullName>
    </submittedName>
</protein>
<dbReference type="PANTHER" id="PTHR38340">
    <property type="entry name" value="S-LAYER PROTEIN"/>
    <property type="match status" value="1"/>
</dbReference>
<comment type="subcellular location">
    <subcellularLocation>
        <location evidence="1">Secreted</location>
    </subcellularLocation>
</comment>
<keyword evidence="5" id="KW-1185">Reference proteome</keyword>
<evidence type="ECO:0000256" key="1">
    <source>
        <dbReference type="ARBA" id="ARBA00004613"/>
    </source>
</evidence>
<reference evidence="4" key="1">
    <citation type="submission" date="2023-03" db="EMBL/GenBank/DDBJ databases">
        <title>Chitinimonas shenzhenensis gen. nov., sp. nov., a novel member of family Burkholderiaceae isolated from activated sludge collected in Shen Zhen, China.</title>
        <authorList>
            <person name="Wang X."/>
        </authorList>
    </citation>
    <scope>NUCLEOTIDE SEQUENCE</scope>
    <source>
        <strain evidence="4">DQS-5</strain>
    </source>
</reference>
<dbReference type="Gene3D" id="2.150.10.10">
    <property type="entry name" value="Serralysin-like metalloprotease, C-terminal"/>
    <property type="match status" value="3"/>
</dbReference>
<evidence type="ECO:0000256" key="2">
    <source>
        <dbReference type="ARBA" id="ARBA00022525"/>
    </source>
</evidence>
<evidence type="ECO:0000313" key="5">
    <source>
        <dbReference type="Proteomes" id="UP001172778"/>
    </source>
</evidence>
<feature type="region of interest" description="Disordered" evidence="3">
    <location>
        <begin position="217"/>
        <end position="240"/>
    </location>
</feature>
<feature type="compositionally biased region" description="Gly residues" evidence="3">
    <location>
        <begin position="218"/>
        <end position="236"/>
    </location>
</feature>
<evidence type="ECO:0000256" key="3">
    <source>
        <dbReference type="SAM" id="MobiDB-lite"/>
    </source>
</evidence>